<organism evidence="1 2">
    <name type="scientific">Xylanibacillus composti</name>
    <dbReference type="NCBI Taxonomy" id="1572762"/>
    <lineage>
        <taxon>Bacteria</taxon>
        <taxon>Bacillati</taxon>
        <taxon>Bacillota</taxon>
        <taxon>Bacilli</taxon>
        <taxon>Bacillales</taxon>
        <taxon>Paenibacillaceae</taxon>
        <taxon>Xylanibacillus</taxon>
    </lineage>
</organism>
<comment type="caution">
    <text evidence="1">The sequence shown here is derived from an EMBL/GenBank/DDBJ whole genome shotgun (WGS) entry which is preliminary data.</text>
</comment>
<dbReference type="RefSeq" id="WP_213414238.1">
    <property type="nucleotide sequence ID" value="NZ_BOVK01000092.1"/>
</dbReference>
<accession>A0A8J4H5Q9</accession>
<dbReference type="EMBL" id="BOVK01000092">
    <property type="protein sequence ID" value="GIQ71447.1"/>
    <property type="molecule type" value="Genomic_DNA"/>
</dbReference>
<gene>
    <name evidence="1" type="ORF">XYCOK13_42710</name>
</gene>
<dbReference type="AlphaFoldDB" id="A0A8J4H5Q9"/>
<dbReference type="Proteomes" id="UP000677918">
    <property type="component" value="Unassembled WGS sequence"/>
</dbReference>
<reference evidence="1" key="1">
    <citation type="submission" date="2021-04" db="EMBL/GenBank/DDBJ databases">
        <title>Draft genome sequence of Xylanibacillus composti strain K13.</title>
        <authorList>
            <person name="Uke A."/>
            <person name="Chhe C."/>
            <person name="Baramee S."/>
            <person name="Kosugi A."/>
        </authorList>
    </citation>
    <scope>NUCLEOTIDE SEQUENCE</scope>
    <source>
        <strain evidence="1">K13</strain>
    </source>
</reference>
<evidence type="ECO:0000313" key="1">
    <source>
        <dbReference type="EMBL" id="GIQ71447.1"/>
    </source>
</evidence>
<proteinExistence type="predicted"/>
<keyword evidence="2" id="KW-1185">Reference proteome</keyword>
<sequence length="165" mass="18957">MVGVPNIIDRDRIQIGPLKDKNVEQLRKTIQASPEQQAFQDKHQVIESAENLDALIDLSDYIVHIRPTAIAFVNPSLKAVEFELLEQFKGDERFKEKQIIRLPSSIELEQEYLVFYRIYDSERDAVNPGITLTTRHGSVIAKQEDLLWKSAIETLEKHVEASSEE</sequence>
<name>A0A8J4H5Q9_9BACL</name>
<evidence type="ECO:0000313" key="2">
    <source>
        <dbReference type="Proteomes" id="UP000677918"/>
    </source>
</evidence>
<protein>
    <submittedName>
        <fullName evidence="1">Uncharacterized protein</fullName>
    </submittedName>
</protein>